<evidence type="ECO:0000256" key="2">
    <source>
        <dbReference type="ARBA" id="ARBA00022703"/>
    </source>
</evidence>
<protein>
    <submittedName>
        <fullName evidence="4">Putative Apoptosis inhibitor</fullName>
    </submittedName>
</protein>
<dbReference type="Proteomes" id="UP000036987">
    <property type="component" value="Unassembled WGS sequence"/>
</dbReference>
<feature type="compositionally biased region" description="Gly residues" evidence="3">
    <location>
        <begin position="542"/>
        <end position="553"/>
    </location>
</feature>
<organism evidence="4 5">
    <name type="scientific">Zostera marina</name>
    <name type="common">Eelgrass</name>
    <dbReference type="NCBI Taxonomy" id="29655"/>
    <lineage>
        <taxon>Eukaryota</taxon>
        <taxon>Viridiplantae</taxon>
        <taxon>Streptophyta</taxon>
        <taxon>Embryophyta</taxon>
        <taxon>Tracheophyta</taxon>
        <taxon>Spermatophyta</taxon>
        <taxon>Magnoliopsida</taxon>
        <taxon>Liliopsida</taxon>
        <taxon>Zosteraceae</taxon>
        <taxon>Zostera</taxon>
    </lineage>
</organism>
<dbReference type="InterPro" id="IPR008383">
    <property type="entry name" value="API5"/>
</dbReference>
<evidence type="ECO:0000256" key="1">
    <source>
        <dbReference type="ARBA" id="ARBA00009515"/>
    </source>
</evidence>
<evidence type="ECO:0000256" key="3">
    <source>
        <dbReference type="SAM" id="MobiDB-lite"/>
    </source>
</evidence>
<dbReference type="GO" id="GO:0003729">
    <property type="term" value="F:mRNA binding"/>
    <property type="evidence" value="ECO:0000318"/>
    <property type="project" value="GO_Central"/>
</dbReference>
<gene>
    <name evidence="4" type="ORF">ZOSMA_65G00780</name>
</gene>
<dbReference type="PANTHER" id="PTHR12758">
    <property type="entry name" value="APOPTOSIS INHIBITOR 5-RELATED"/>
    <property type="match status" value="1"/>
</dbReference>
<dbReference type="EMBL" id="LFYR01001739">
    <property type="protein sequence ID" value="KMZ59745.1"/>
    <property type="molecule type" value="Genomic_DNA"/>
</dbReference>
<dbReference type="AlphaFoldDB" id="A0A0K9NUW7"/>
<keyword evidence="2" id="KW-0053">Apoptosis</keyword>
<dbReference type="InterPro" id="IPR016024">
    <property type="entry name" value="ARM-type_fold"/>
</dbReference>
<dbReference type="STRING" id="29655.A0A0K9NUW7"/>
<dbReference type="GO" id="GO:0043067">
    <property type="term" value="P:regulation of programmed cell death"/>
    <property type="evidence" value="ECO:0000318"/>
    <property type="project" value="GO_Central"/>
</dbReference>
<dbReference type="Pfam" id="PF05918">
    <property type="entry name" value="API5"/>
    <property type="match status" value="1"/>
</dbReference>
<dbReference type="OMA" id="HIPPSCK"/>
<sequence>MATDEVGDPEVQKLYQYADSLSEAKDKSQHVSEYEGIISAVGTGSNKAKQLAAQLIPRFFKFFPNLSGRAVDAHFDLVEMDDIAVRVQAIRGLPLLCKDTPGNVSKIADVLGQLLISEENVERDAVHKALMSLLRQDVKASLSSLFGHILGPDENIREKVIVFLKDKVFPLKVEILKPQEQMERHVTDLVKKSLQDVTGAEFKMFMDFLSSLSIFGGTAPSERIQELIEIIEGQADLDAQFSVIDIDHIDRLISCLFMAIPHFKRGASSCKFLSYFNKHILPVFDKLPEERKPDLLRTLAGTSPYATAQYSRQLLPSIVQLLKKHMLRRKTGEEINFTYVECLLYTFHNLSHKTPNSTNSLCGYKIVTGQPSDRLGEDFSEIYIDFVERLKYSEELVKGTMKRLTQGLTEYNKKLTAATTEEAKADVKKDRQNATTAMRICNNILAMTKPLHSKTPSFIGDDKINLSWKELPKPSANPKPATAGFKRDTNPSISHPSNSGQRKRRRGQGSMQSQLISRAFEDASRDGGSSGGRGRSGRRGRGWGGRGRGHGYY</sequence>
<accession>A0A0K9NUW7</accession>
<feature type="region of interest" description="Disordered" evidence="3">
    <location>
        <begin position="469"/>
        <end position="553"/>
    </location>
</feature>
<dbReference type="SUPFAM" id="SSF48371">
    <property type="entry name" value="ARM repeat"/>
    <property type="match status" value="1"/>
</dbReference>
<dbReference type="OrthoDB" id="19224at2759"/>
<reference evidence="5" key="1">
    <citation type="journal article" date="2016" name="Nature">
        <title>The genome of the seagrass Zostera marina reveals angiosperm adaptation to the sea.</title>
        <authorList>
            <person name="Olsen J.L."/>
            <person name="Rouze P."/>
            <person name="Verhelst B."/>
            <person name="Lin Y.-C."/>
            <person name="Bayer T."/>
            <person name="Collen J."/>
            <person name="Dattolo E."/>
            <person name="De Paoli E."/>
            <person name="Dittami S."/>
            <person name="Maumus F."/>
            <person name="Michel G."/>
            <person name="Kersting A."/>
            <person name="Lauritano C."/>
            <person name="Lohaus R."/>
            <person name="Toepel M."/>
            <person name="Tonon T."/>
            <person name="Vanneste K."/>
            <person name="Amirebrahimi M."/>
            <person name="Brakel J."/>
            <person name="Bostroem C."/>
            <person name="Chovatia M."/>
            <person name="Grimwood J."/>
            <person name="Jenkins J.W."/>
            <person name="Jueterbock A."/>
            <person name="Mraz A."/>
            <person name="Stam W.T."/>
            <person name="Tice H."/>
            <person name="Bornberg-Bauer E."/>
            <person name="Green P.J."/>
            <person name="Pearson G.A."/>
            <person name="Procaccini G."/>
            <person name="Duarte C.M."/>
            <person name="Schmutz J."/>
            <person name="Reusch T.B.H."/>
            <person name="Van de Peer Y."/>
        </authorList>
    </citation>
    <scope>NUCLEOTIDE SEQUENCE [LARGE SCALE GENOMIC DNA]</scope>
    <source>
        <strain evidence="5">cv. Finnish</strain>
    </source>
</reference>
<evidence type="ECO:0000313" key="5">
    <source>
        <dbReference type="Proteomes" id="UP000036987"/>
    </source>
</evidence>
<dbReference type="GO" id="GO:0005634">
    <property type="term" value="C:nucleus"/>
    <property type="evidence" value="ECO:0000318"/>
    <property type="project" value="GO_Central"/>
</dbReference>
<comment type="similarity">
    <text evidence="1">Belongs to the API5 family.</text>
</comment>
<proteinExistence type="inferred from homology"/>
<dbReference type="PANTHER" id="PTHR12758:SF19">
    <property type="entry name" value="APOPTOSIS INHIBITOR 5"/>
    <property type="match status" value="1"/>
</dbReference>
<keyword evidence="5" id="KW-1185">Reference proteome</keyword>
<evidence type="ECO:0000313" key="4">
    <source>
        <dbReference type="EMBL" id="KMZ59745.1"/>
    </source>
</evidence>
<comment type="caution">
    <text evidence="4">The sequence shown here is derived from an EMBL/GenBank/DDBJ whole genome shotgun (WGS) entry which is preliminary data.</text>
</comment>
<name>A0A0K9NUW7_ZOSMR</name>